<reference evidence="2 3" key="1">
    <citation type="submission" date="2015-01" db="EMBL/GenBank/DDBJ databases">
        <title>Evolution of Trichinella species and genotypes.</title>
        <authorList>
            <person name="Korhonen P.K."/>
            <person name="Edoardo P."/>
            <person name="Giuseppe L.R."/>
            <person name="Gasser R.B."/>
        </authorList>
    </citation>
    <scope>NUCLEOTIDE SEQUENCE [LARGE SCALE GENOMIC DNA]</scope>
    <source>
        <strain evidence="2">ISS1029</strain>
    </source>
</reference>
<accession>A0A0V1I4V7</accession>
<evidence type="ECO:0000313" key="2">
    <source>
        <dbReference type="EMBL" id="KRZ17897.1"/>
    </source>
</evidence>
<dbReference type="Proteomes" id="UP000055024">
    <property type="component" value="Unassembled WGS sequence"/>
</dbReference>
<proteinExistence type="predicted"/>
<feature type="region of interest" description="Disordered" evidence="1">
    <location>
        <begin position="1"/>
        <end position="29"/>
    </location>
</feature>
<comment type="caution">
    <text evidence="2">The sequence shown here is derived from an EMBL/GenBank/DDBJ whole genome shotgun (WGS) entry which is preliminary data.</text>
</comment>
<organism evidence="2 3">
    <name type="scientific">Trichinella zimbabwensis</name>
    <dbReference type="NCBI Taxonomy" id="268475"/>
    <lineage>
        <taxon>Eukaryota</taxon>
        <taxon>Metazoa</taxon>
        <taxon>Ecdysozoa</taxon>
        <taxon>Nematoda</taxon>
        <taxon>Enoplea</taxon>
        <taxon>Dorylaimia</taxon>
        <taxon>Trichinellida</taxon>
        <taxon>Trichinellidae</taxon>
        <taxon>Trichinella</taxon>
    </lineage>
</organism>
<sequence length="59" mass="6945">MDANVQKTGNYVQRMKQRKSENADGTKQSKRGQEILFAVKLHFCFPYYVEMRHAEACFD</sequence>
<evidence type="ECO:0000256" key="1">
    <source>
        <dbReference type="SAM" id="MobiDB-lite"/>
    </source>
</evidence>
<dbReference type="AlphaFoldDB" id="A0A0V1I4V7"/>
<dbReference type="EMBL" id="JYDP01000005">
    <property type="protein sequence ID" value="KRZ17897.1"/>
    <property type="molecule type" value="Genomic_DNA"/>
</dbReference>
<feature type="compositionally biased region" description="Polar residues" evidence="1">
    <location>
        <begin position="1"/>
        <end position="11"/>
    </location>
</feature>
<evidence type="ECO:0000313" key="3">
    <source>
        <dbReference type="Proteomes" id="UP000055024"/>
    </source>
</evidence>
<keyword evidence="3" id="KW-1185">Reference proteome</keyword>
<protein>
    <submittedName>
        <fullName evidence="2">Uncharacterized protein</fullName>
    </submittedName>
</protein>
<name>A0A0V1I4V7_9BILA</name>
<gene>
    <name evidence="2" type="ORF">T11_3881</name>
</gene>